<comment type="caution">
    <text evidence="2">The sequence shown here is derived from an EMBL/GenBank/DDBJ whole genome shotgun (WGS) entry which is preliminary data.</text>
</comment>
<gene>
    <name evidence="2" type="ORF">IW252_002568</name>
    <name evidence="3" type="ORF">IW252_002646</name>
</gene>
<dbReference type="GO" id="GO:0008745">
    <property type="term" value="F:N-acetylmuramoyl-L-alanine amidase activity"/>
    <property type="evidence" value="ECO:0007669"/>
    <property type="project" value="InterPro"/>
</dbReference>
<dbReference type="Gene3D" id="3.40.80.10">
    <property type="entry name" value="Peptidoglycan recognition protein-like"/>
    <property type="match status" value="1"/>
</dbReference>
<dbReference type="RefSeq" id="WP_196836945.1">
    <property type="nucleotide sequence ID" value="NZ_JADOTZ010000001.1"/>
</dbReference>
<dbReference type="EMBL" id="JADOTZ010000001">
    <property type="protein sequence ID" value="MBG6085879.1"/>
    <property type="molecule type" value="Genomic_DNA"/>
</dbReference>
<name>A0A931DDY2_9MICC</name>
<protein>
    <recommendedName>
        <fullName evidence="1">N-acetylmuramoyl-L-alanine amidase domain-containing protein</fullName>
    </recommendedName>
</protein>
<evidence type="ECO:0000313" key="3">
    <source>
        <dbReference type="EMBL" id="MBG6085879.1"/>
    </source>
</evidence>
<dbReference type="Pfam" id="PF01510">
    <property type="entry name" value="Amidase_2"/>
    <property type="match status" value="1"/>
</dbReference>
<evidence type="ECO:0000313" key="4">
    <source>
        <dbReference type="Proteomes" id="UP000625033"/>
    </source>
</evidence>
<dbReference type="GO" id="GO:0009253">
    <property type="term" value="P:peptidoglycan catabolic process"/>
    <property type="evidence" value="ECO:0007669"/>
    <property type="project" value="InterPro"/>
</dbReference>
<dbReference type="SUPFAM" id="SSF55846">
    <property type="entry name" value="N-acetylmuramoyl-L-alanine amidase-like"/>
    <property type="match status" value="1"/>
</dbReference>
<organism evidence="2 4">
    <name type="scientific">Zhihengliuella flava</name>
    <dbReference type="NCBI Taxonomy" id="1285193"/>
    <lineage>
        <taxon>Bacteria</taxon>
        <taxon>Bacillati</taxon>
        <taxon>Actinomycetota</taxon>
        <taxon>Actinomycetes</taxon>
        <taxon>Micrococcales</taxon>
        <taxon>Micrococcaceae</taxon>
        <taxon>Zhihengliuella</taxon>
    </lineage>
</organism>
<dbReference type="SMART" id="SM00644">
    <property type="entry name" value="Ami_2"/>
    <property type="match status" value="1"/>
</dbReference>
<sequence>MPRVTTLFRVLKSWGLTVEYVPGWSTRGSTSFDPVGVVGHWTAGPRGTDKRPSLRIVTEGRPSLPGPLCNVYLDRRGVCVIVAAGRANHAGKGAWRGYSGNSRFLGIEAEAADNADWTDAQREAYPILCAALLDAIGSTDAGMVCGHSEYAGPRKIDINGYTPNQLRAQTQSVIDGLRPVGNLDPEEDLTVSQYTELKQGIDSLQNSIQSQQVDFVSTAGRAGQTNFIGALEQILTLQRQILTRIEKLELEKES</sequence>
<reference evidence="2" key="1">
    <citation type="submission" date="2020-11" db="EMBL/GenBank/DDBJ databases">
        <title>Sequencing the genomes of 1000 actinobacteria strains.</title>
        <authorList>
            <person name="Klenk H.-P."/>
        </authorList>
    </citation>
    <scope>NUCLEOTIDE SEQUENCE</scope>
    <source>
        <strain evidence="2">DSM 26152</strain>
    </source>
</reference>
<dbReference type="AlphaFoldDB" id="A0A931DDY2"/>
<dbReference type="EMBL" id="JADOTZ010000001">
    <property type="protein sequence ID" value="MBG6085801.1"/>
    <property type="molecule type" value="Genomic_DNA"/>
</dbReference>
<proteinExistence type="predicted"/>
<accession>A0A931DDY2</accession>
<dbReference type="Proteomes" id="UP000625033">
    <property type="component" value="Unassembled WGS sequence"/>
</dbReference>
<evidence type="ECO:0000259" key="1">
    <source>
        <dbReference type="SMART" id="SM00644"/>
    </source>
</evidence>
<feature type="domain" description="N-acetylmuramoyl-L-alanine amidase" evidence="1">
    <location>
        <begin position="23"/>
        <end position="158"/>
    </location>
</feature>
<evidence type="ECO:0000313" key="2">
    <source>
        <dbReference type="EMBL" id="MBG6085801.1"/>
    </source>
</evidence>
<dbReference type="InterPro" id="IPR036505">
    <property type="entry name" value="Amidase/PGRP_sf"/>
</dbReference>
<keyword evidence="4" id="KW-1185">Reference proteome</keyword>
<dbReference type="InterPro" id="IPR002502">
    <property type="entry name" value="Amidase_domain"/>
</dbReference>